<keyword evidence="2" id="KW-1185">Reference proteome</keyword>
<evidence type="ECO:0008006" key="3">
    <source>
        <dbReference type="Google" id="ProtNLM"/>
    </source>
</evidence>
<dbReference type="PATRIC" id="fig|742738.3.peg.2603"/>
<protein>
    <recommendedName>
        <fullName evidence="3">Antitoxin VbhA domain-containing protein</fullName>
    </recommendedName>
</protein>
<proteinExistence type="predicted"/>
<reference evidence="1 2" key="1">
    <citation type="submission" date="2011-08" db="EMBL/GenBank/DDBJ databases">
        <title>The Genome Sequence of Clostridium orbiscindens 1_3_50AFAA.</title>
        <authorList>
            <consortium name="The Broad Institute Genome Sequencing Platform"/>
            <person name="Earl A."/>
            <person name="Ward D."/>
            <person name="Feldgarden M."/>
            <person name="Gevers D."/>
            <person name="Daigneault M."/>
            <person name="Strauss J."/>
            <person name="Allen-Vercoe E."/>
            <person name="Young S.K."/>
            <person name="Zeng Q."/>
            <person name="Gargeya S."/>
            <person name="Fitzgerald M."/>
            <person name="Haas B."/>
            <person name="Abouelleil A."/>
            <person name="Alvarado L."/>
            <person name="Arachchi H.M."/>
            <person name="Berlin A."/>
            <person name="Brown A."/>
            <person name="Chapman S.B."/>
            <person name="Chen Z."/>
            <person name="Dunbar C."/>
            <person name="Freedman E."/>
            <person name="Gearin G."/>
            <person name="Gellesch M."/>
            <person name="Goldberg J."/>
            <person name="Griggs A."/>
            <person name="Gujja S."/>
            <person name="Heiman D."/>
            <person name="Howarth C."/>
            <person name="Larson L."/>
            <person name="Lui A."/>
            <person name="MacDonald P.J.P."/>
            <person name="Montmayeur A."/>
            <person name="Murphy C."/>
            <person name="Neiman D."/>
            <person name="Pearson M."/>
            <person name="Priest M."/>
            <person name="Roberts A."/>
            <person name="Saif S."/>
            <person name="Shea T."/>
            <person name="Shenoy N."/>
            <person name="Sisk P."/>
            <person name="Stolte C."/>
            <person name="Sykes S."/>
            <person name="Wortman J."/>
            <person name="Nusbaum C."/>
            <person name="Birren B."/>
        </authorList>
    </citation>
    <scope>NUCLEOTIDE SEQUENCE [LARGE SCALE GENOMIC DNA]</scope>
    <source>
        <strain evidence="1 2">1_3_50AFAA</strain>
    </source>
</reference>
<dbReference type="RefSeq" id="WP_044941531.1">
    <property type="nucleotide sequence ID" value="NZ_KN174163.1"/>
</dbReference>
<comment type="caution">
    <text evidence="1">The sequence shown here is derived from an EMBL/GenBank/DDBJ whole genome shotgun (WGS) entry which is preliminary data.</text>
</comment>
<gene>
    <name evidence="1" type="ORF">HMPREF9460_02536</name>
</gene>
<dbReference type="Proteomes" id="UP000029585">
    <property type="component" value="Unassembled WGS sequence"/>
</dbReference>
<sequence length="65" mass="7317">MAVKAIAHSYWRSIKRGARTFDGVLDPVKEDVRTLARADVADGVITQEEYQQYIGETYEPATETV</sequence>
<accession>A0A096B741</accession>
<evidence type="ECO:0000313" key="2">
    <source>
        <dbReference type="Proteomes" id="UP000029585"/>
    </source>
</evidence>
<dbReference type="HOGENOM" id="CLU_2842083_0_0_9"/>
<organism evidence="1 2">
    <name type="scientific">Flavonifractor plautii 1_3_50AFAA</name>
    <dbReference type="NCBI Taxonomy" id="742738"/>
    <lineage>
        <taxon>Bacteria</taxon>
        <taxon>Bacillati</taxon>
        <taxon>Bacillota</taxon>
        <taxon>Clostridia</taxon>
        <taxon>Eubacteriales</taxon>
        <taxon>Oscillospiraceae</taxon>
        <taxon>Flavonifractor</taxon>
    </lineage>
</organism>
<dbReference type="AlphaFoldDB" id="A0A096B741"/>
<name>A0A096B741_FLAPL</name>
<evidence type="ECO:0000313" key="1">
    <source>
        <dbReference type="EMBL" id="KGF54845.1"/>
    </source>
</evidence>
<dbReference type="EMBL" id="ADLO01000079">
    <property type="protein sequence ID" value="KGF54845.1"/>
    <property type="molecule type" value="Genomic_DNA"/>
</dbReference>